<evidence type="ECO:0000313" key="2">
    <source>
        <dbReference type="EMBL" id="TVO57561.1"/>
    </source>
</evidence>
<organism evidence="2 3">
    <name type="scientific">Denitromonas halophila</name>
    <dbReference type="NCBI Taxonomy" id="1629404"/>
    <lineage>
        <taxon>Bacteria</taxon>
        <taxon>Pseudomonadati</taxon>
        <taxon>Pseudomonadota</taxon>
        <taxon>Betaproteobacteria</taxon>
        <taxon>Rhodocyclales</taxon>
        <taxon>Zoogloeaceae</taxon>
        <taxon>Denitromonas</taxon>
    </lineage>
</organism>
<dbReference type="Proteomes" id="UP000319502">
    <property type="component" value="Unassembled WGS sequence"/>
</dbReference>
<name>A0A557QXD0_9RHOO</name>
<dbReference type="RefSeq" id="WP_144309034.1">
    <property type="nucleotide sequence ID" value="NZ_VMNK01000006.1"/>
</dbReference>
<gene>
    <name evidence="2" type="ORF">FHP91_07745</name>
</gene>
<dbReference type="EMBL" id="VMNK01000006">
    <property type="protein sequence ID" value="TVO57561.1"/>
    <property type="molecule type" value="Genomic_DNA"/>
</dbReference>
<keyword evidence="3" id="KW-1185">Reference proteome</keyword>
<comment type="caution">
    <text evidence="2">The sequence shown here is derived from an EMBL/GenBank/DDBJ whole genome shotgun (WGS) entry which is preliminary data.</text>
</comment>
<protein>
    <submittedName>
        <fullName evidence="2">Uncharacterized protein</fullName>
    </submittedName>
</protein>
<evidence type="ECO:0000313" key="3">
    <source>
        <dbReference type="Proteomes" id="UP000319502"/>
    </source>
</evidence>
<dbReference type="AlphaFoldDB" id="A0A557QXD0"/>
<accession>A0A557QXD0</accession>
<reference evidence="2 3" key="1">
    <citation type="submission" date="2019-07" db="EMBL/GenBank/DDBJ databases">
        <title>The pathways for chlorine oxyanion respiration interact through the shared metabolite chlorate.</title>
        <authorList>
            <person name="Barnum T.P."/>
            <person name="Cheng Y."/>
            <person name="Hill K.A."/>
            <person name="Lucas L.N."/>
            <person name="Carlson H.K."/>
            <person name="Coates J.D."/>
        </authorList>
    </citation>
    <scope>NUCLEOTIDE SEQUENCE [LARGE SCALE GENOMIC DNA]</scope>
    <source>
        <strain evidence="2 3">SFB-3</strain>
    </source>
</reference>
<sequence>MTTAERILAAIAGASSRQPRNAAEVRSGLGDVPAAQFDSAIAQLTAQRRLYSCSVTRSGTTALLIWPTDTVVPSGSWVSDSHSGLFAPRTPRRFPQAPQPHAMVPSPITPKPASKGASMNTTTFQTRMDAIRKHVAGRGGDNPIKLTEIAAALGIASSAATPMLTHALDRLVDAGVVCRAKRKPASGGRAGWLVWDATAKPAPVRADIAPQAKTQATAPATGDIALGDDVRLCLWDDATLVIESGGHRITVPAVTTRKITRFLVALEGVAQ</sequence>
<proteinExistence type="predicted"/>
<evidence type="ECO:0000256" key="1">
    <source>
        <dbReference type="SAM" id="MobiDB-lite"/>
    </source>
</evidence>
<feature type="region of interest" description="Disordered" evidence="1">
    <location>
        <begin position="96"/>
        <end position="119"/>
    </location>
</feature>